<comment type="caution">
    <text evidence="1">The sequence shown here is derived from an EMBL/GenBank/DDBJ whole genome shotgun (WGS) entry which is preliminary data.</text>
</comment>
<proteinExistence type="predicted"/>
<organism evidence="1 2">
    <name type="scientific">Clathrus columnatus</name>
    <dbReference type="NCBI Taxonomy" id="1419009"/>
    <lineage>
        <taxon>Eukaryota</taxon>
        <taxon>Fungi</taxon>
        <taxon>Dikarya</taxon>
        <taxon>Basidiomycota</taxon>
        <taxon>Agaricomycotina</taxon>
        <taxon>Agaricomycetes</taxon>
        <taxon>Phallomycetidae</taxon>
        <taxon>Phallales</taxon>
        <taxon>Clathraceae</taxon>
        <taxon>Clathrus</taxon>
    </lineage>
</organism>
<dbReference type="Proteomes" id="UP001050691">
    <property type="component" value="Unassembled WGS sequence"/>
</dbReference>
<evidence type="ECO:0000313" key="1">
    <source>
        <dbReference type="EMBL" id="GJJ08058.1"/>
    </source>
</evidence>
<protein>
    <submittedName>
        <fullName evidence="1">Uncharacterized protein</fullName>
    </submittedName>
</protein>
<keyword evidence="2" id="KW-1185">Reference proteome</keyword>
<accession>A0AAV5A3K8</accession>
<gene>
    <name evidence="1" type="ORF">Clacol_002265</name>
</gene>
<dbReference type="EMBL" id="BPWL01000003">
    <property type="protein sequence ID" value="GJJ08058.1"/>
    <property type="molecule type" value="Genomic_DNA"/>
</dbReference>
<evidence type="ECO:0000313" key="2">
    <source>
        <dbReference type="Proteomes" id="UP001050691"/>
    </source>
</evidence>
<name>A0AAV5A3K8_9AGAM</name>
<reference evidence="1" key="1">
    <citation type="submission" date="2021-10" db="EMBL/GenBank/DDBJ databases">
        <title>De novo Genome Assembly of Clathrus columnatus (Basidiomycota, Fungi) Using Illumina and Nanopore Sequence Data.</title>
        <authorList>
            <person name="Ogiso-Tanaka E."/>
            <person name="Itagaki H."/>
            <person name="Hosoya T."/>
            <person name="Hosaka K."/>
        </authorList>
    </citation>
    <scope>NUCLEOTIDE SEQUENCE</scope>
    <source>
        <strain evidence="1">MO-923</strain>
    </source>
</reference>
<sequence length="326" mass="37118">MSPSASTESPHLQEDNYEFRVPIASSIYLRPSPEETFLALADMNKSLPPTQRLPAEILSLINDELHTVDSAYAELRSKWTPLLEPVDLFGEICPSKLSIIFDRKKKAFLISRPIAWAGVWMDYGEGEGKDPIEDTLQLLNMLFDTVDGKRFTYYHPAAFADLPTPEQRFLAVPYPDDDFSVENSFHLYFPWFVPYCIPRGGLASSTFKSFLSRLKYNPQSRKVNLENGTENLTTIMSSSLLYYRLSCRWNIESANIYDKHPITSVWQFILQHRTHYAWILFIDDCGLFDIRVNGDESKIMDDIVALGDALFSGGWSHPNGHVAGSV</sequence>
<dbReference type="AlphaFoldDB" id="A0AAV5A3K8"/>